<dbReference type="InterPro" id="IPR010496">
    <property type="entry name" value="AL/BT2_dom"/>
</dbReference>
<feature type="domain" description="3-keto-alpha-glucoside-1,2-lyase/3-keto-2-hydroxy-glucal hydratase" evidence="1">
    <location>
        <begin position="3"/>
        <end position="196"/>
    </location>
</feature>
<dbReference type="EMBL" id="BARS01046876">
    <property type="protein sequence ID" value="GAG33905.1"/>
    <property type="molecule type" value="Genomic_DNA"/>
</dbReference>
<name>X0WTC3_9ZZZZ</name>
<dbReference type="Pfam" id="PF06439">
    <property type="entry name" value="3keto-disac_hyd"/>
    <property type="match status" value="1"/>
</dbReference>
<evidence type="ECO:0000313" key="2">
    <source>
        <dbReference type="EMBL" id="GAG33905.1"/>
    </source>
</evidence>
<gene>
    <name evidence="2" type="ORF">S01H1_70481</name>
</gene>
<sequence length="199" mass="22918">RAGWQLLFDGETLNGWTRSDLKQSLRPVENGAINPHRCGAYMMIHEKQWENFVLSLEFKISPGCNSGVFFRTFPLQALPGKDVGYNGLEIAIDDTKTAGYHDTGAIYDLVKPKKNTMQPVGQWNRLLLTCNKNLIHVEVNGERVNEMDLDEWTKPFVRPDGSRHKFLFAYKKHPRKGYIGLQDHGADCWYRNIKIRELP</sequence>
<feature type="non-terminal residue" evidence="2">
    <location>
        <position position="1"/>
    </location>
</feature>
<organism evidence="2">
    <name type="scientific">marine sediment metagenome</name>
    <dbReference type="NCBI Taxonomy" id="412755"/>
    <lineage>
        <taxon>unclassified sequences</taxon>
        <taxon>metagenomes</taxon>
        <taxon>ecological metagenomes</taxon>
    </lineage>
</organism>
<protein>
    <recommendedName>
        <fullName evidence="1">3-keto-alpha-glucoside-1,2-lyase/3-keto-2-hydroxy-glucal hydratase domain-containing protein</fullName>
    </recommendedName>
</protein>
<dbReference type="GO" id="GO:0016787">
    <property type="term" value="F:hydrolase activity"/>
    <property type="evidence" value="ECO:0007669"/>
    <property type="project" value="InterPro"/>
</dbReference>
<dbReference type="AlphaFoldDB" id="X0WTC3"/>
<proteinExistence type="predicted"/>
<comment type="caution">
    <text evidence="2">The sequence shown here is derived from an EMBL/GenBank/DDBJ whole genome shotgun (WGS) entry which is preliminary data.</text>
</comment>
<dbReference type="Gene3D" id="2.60.120.560">
    <property type="entry name" value="Exo-inulinase, domain 1"/>
    <property type="match status" value="1"/>
</dbReference>
<evidence type="ECO:0000259" key="1">
    <source>
        <dbReference type="Pfam" id="PF06439"/>
    </source>
</evidence>
<accession>X0WTC3</accession>
<reference evidence="2" key="1">
    <citation type="journal article" date="2014" name="Front. Microbiol.">
        <title>High frequency of phylogenetically diverse reductive dehalogenase-homologous genes in deep subseafloor sedimentary metagenomes.</title>
        <authorList>
            <person name="Kawai M."/>
            <person name="Futagami T."/>
            <person name="Toyoda A."/>
            <person name="Takaki Y."/>
            <person name="Nishi S."/>
            <person name="Hori S."/>
            <person name="Arai W."/>
            <person name="Tsubouchi T."/>
            <person name="Morono Y."/>
            <person name="Uchiyama I."/>
            <person name="Ito T."/>
            <person name="Fujiyama A."/>
            <person name="Inagaki F."/>
            <person name="Takami H."/>
        </authorList>
    </citation>
    <scope>NUCLEOTIDE SEQUENCE</scope>
    <source>
        <strain evidence="2">Expedition CK06-06</strain>
    </source>
</reference>